<proteinExistence type="predicted"/>
<reference evidence="2" key="1">
    <citation type="journal article" date="2016" name="Biosci. Biotechnol. Biochem.">
        <title>Bioconversion of AHX to AOH by resting cells of Burkholderia contaminans CH-1.</title>
        <authorList>
            <person name="Choi J.H."/>
            <person name="Kikuchi A."/>
            <person name="Pumkaeo P."/>
            <person name="Hirai H."/>
            <person name="Tokuyama S."/>
            <person name="Kawagishi H."/>
        </authorList>
    </citation>
    <scope>NUCLEOTIDE SEQUENCE</scope>
    <source>
        <strain evidence="2">CH-1</strain>
    </source>
</reference>
<dbReference type="AlphaFoldDB" id="A0A250LH82"/>
<gene>
    <name evidence="2" type="ORF">BCCH1_63690</name>
</gene>
<evidence type="ECO:0000256" key="1">
    <source>
        <dbReference type="SAM" id="MobiDB-lite"/>
    </source>
</evidence>
<feature type="region of interest" description="Disordered" evidence="1">
    <location>
        <begin position="149"/>
        <end position="192"/>
    </location>
</feature>
<dbReference type="InterPro" id="IPR029058">
    <property type="entry name" value="AB_hydrolase_fold"/>
</dbReference>
<organism evidence="2">
    <name type="scientific">Burkholderia contaminans</name>
    <dbReference type="NCBI Taxonomy" id="488447"/>
    <lineage>
        <taxon>Bacteria</taxon>
        <taxon>Pseudomonadati</taxon>
        <taxon>Pseudomonadota</taxon>
        <taxon>Betaproteobacteria</taxon>
        <taxon>Burkholderiales</taxon>
        <taxon>Burkholderiaceae</taxon>
        <taxon>Burkholderia</taxon>
        <taxon>Burkholderia cepacia complex</taxon>
    </lineage>
</organism>
<dbReference type="SUPFAM" id="SSF53474">
    <property type="entry name" value="alpha/beta-Hydrolases"/>
    <property type="match status" value="1"/>
</dbReference>
<sequence length="215" mass="23762">MFKYFPTNYVWNLSVNLAIEMGVRLGEIEEMCTLQQEVAMQPDAAGTTAFRETWARMADKQCALAEEDEARGRLISVGDKYGRAATYYLTAERLQAHGAADRLERYRRFLDVFAGNGDALRLHGMHAVYNGELWRNAWRARAVSRCRTTGSTRAGSEAPRTRTNSCASPRTSTSMASSTASRCRSCSPTAPGIRRSRCTGPSALTSNWSTALSVN</sequence>
<evidence type="ECO:0000313" key="2">
    <source>
        <dbReference type="EMBL" id="BBA43867.1"/>
    </source>
</evidence>
<dbReference type="Gene3D" id="1.20.1440.110">
    <property type="entry name" value="acylaminoacyl peptidase"/>
    <property type="match status" value="1"/>
</dbReference>
<protein>
    <submittedName>
        <fullName evidence="2">Uncharacterized protein</fullName>
    </submittedName>
</protein>
<accession>A0A250LH82</accession>
<feature type="compositionally biased region" description="Low complexity" evidence="1">
    <location>
        <begin position="167"/>
        <end position="189"/>
    </location>
</feature>
<name>A0A250LH82_9BURK</name>
<reference evidence="2" key="2">
    <citation type="journal article" date="2017" name="Genome Announc.">
        <title>High-Quality Draft Genome Sequence of Burkholderia contaminans CH-1, a Gram-Negative Bacterium That Metabolizes 2-Azahypoxanthine, a Plant Growth-Regulating Compound.</title>
        <authorList>
            <person name="Choi J.-H."/>
            <person name="Sugiura H."/>
            <person name="Moriuchi R."/>
            <person name="Kawagishi H."/>
            <person name="Dohra H."/>
        </authorList>
    </citation>
    <scope>NUCLEOTIDE SEQUENCE</scope>
    <source>
        <strain evidence="2">CH-1</strain>
    </source>
</reference>
<dbReference type="EMBL" id="AP018359">
    <property type="protein sequence ID" value="BBA43867.1"/>
    <property type="molecule type" value="Genomic_DNA"/>
</dbReference>